<keyword evidence="6" id="KW-1185">Reference proteome</keyword>
<sequence length="122" mass="13445">MKVTGSCHCSAVHFEASIEPKPGLLDCNCSICSRTGFLHLIVPHERFTLLSSEDALTSYKFGSGQADHLFCKHCGVKCFYQPRSHPDAWSVNYNCLDTGHGLEPVIVAFDGQNWEEAKAGLE</sequence>
<dbReference type="AlphaFoldDB" id="A0A6H2DPP9"/>
<dbReference type="SUPFAM" id="SSF51316">
    <property type="entry name" value="Mss4-like"/>
    <property type="match status" value="1"/>
</dbReference>
<accession>A0A6H2DPP9</accession>
<protein>
    <submittedName>
        <fullName evidence="5">GFA family protein</fullName>
    </submittedName>
</protein>
<name>A0A6H2DPP9_9SPHN</name>
<dbReference type="InterPro" id="IPR006913">
    <property type="entry name" value="CENP-V/GFA"/>
</dbReference>
<evidence type="ECO:0000256" key="1">
    <source>
        <dbReference type="ARBA" id="ARBA00005495"/>
    </source>
</evidence>
<gene>
    <name evidence="5" type="ORF">HF685_03490</name>
</gene>
<reference evidence="5 6" key="1">
    <citation type="submission" date="2020-04" db="EMBL/GenBank/DDBJ databases">
        <title>Genome sequence for Sphingorhabdus sp. strain M1.</title>
        <authorList>
            <person name="Park S.-J."/>
        </authorList>
    </citation>
    <scope>NUCLEOTIDE SEQUENCE [LARGE SCALE GENOMIC DNA]</scope>
    <source>
        <strain evidence="5 6">JK6</strain>
    </source>
</reference>
<organism evidence="5 6">
    <name type="scientific">Parasphingorhabdus halotolerans</name>
    <dbReference type="NCBI Taxonomy" id="2725558"/>
    <lineage>
        <taxon>Bacteria</taxon>
        <taxon>Pseudomonadati</taxon>
        <taxon>Pseudomonadota</taxon>
        <taxon>Alphaproteobacteria</taxon>
        <taxon>Sphingomonadales</taxon>
        <taxon>Sphingomonadaceae</taxon>
        <taxon>Parasphingorhabdus</taxon>
    </lineage>
</organism>
<dbReference type="EMBL" id="CP051217">
    <property type="protein sequence ID" value="QJB70642.1"/>
    <property type="molecule type" value="Genomic_DNA"/>
</dbReference>
<evidence type="ECO:0000256" key="2">
    <source>
        <dbReference type="ARBA" id="ARBA00022723"/>
    </source>
</evidence>
<dbReference type="Proteomes" id="UP000501600">
    <property type="component" value="Chromosome"/>
</dbReference>
<dbReference type="Pfam" id="PF04828">
    <property type="entry name" value="GFA"/>
    <property type="match status" value="1"/>
</dbReference>
<keyword evidence="2" id="KW-0479">Metal-binding</keyword>
<proteinExistence type="inferred from homology"/>
<keyword evidence="3" id="KW-0862">Zinc</keyword>
<evidence type="ECO:0000256" key="3">
    <source>
        <dbReference type="ARBA" id="ARBA00022833"/>
    </source>
</evidence>
<dbReference type="PROSITE" id="PS51891">
    <property type="entry name" value="CENP_V_GFA"/>
    <property type="match status" value="1"/>
</dbReference>
<evidence type="ECO:0000313" key="5">
    <source>
        <dbReference type="EMBL" id="QJB70642.1"/>
    </source>
</evidence>
<feature type="domain" description="CENP-V/GFA" evidence="4">
    <location>
        <begin position="3"/>
        <end position="115"/>
    </location>
</feature>
<dbReference type="PANTHER" id="PTHR28620">
    <property type="entry name" value="CENTROMERE PROTEIN V"/>
    <property type="match status" value="1"/>
</dbReference>
<dbReference type="PANTHER" id="PTHR28620:SF1">
    <property type="entry name" value="CENP-V_GFA DOMAIN-CONTAINING PROTEIN"/>
    <property type="match status" value="1"/>
</dbReference>
<comment type="similarity">
    <text evidence="1">Belongs to the Gfa family.</text>
</comment>
<dbReference type="GO" id="GO:0046872">
    <property type="term" value="F:metal ion binding"/>
    <property type="evidence" value="ECO:0007669"/>
    <property type="project" value="UniProtKB-KW"/>
</dbReference>
<dbReference type="GO" id="GO:0016846">
    <property type="term" value="F:carbon-sulfur lyase activity"/>
    <property type="evidence" value="ECO:0007669"/>
    <property type="project" value="InterPro"/>
</dbReference>
<dbReference type="InterPro" id="IPR052355">
    <property type="entry name" value="CENP-V-like"/>
</dbReference>
<dbReference type="InterPro" id="IPR011057">
    <property type="entry name" value="Mss4-like_sf"/>
</dbReference>
<evidence type="ECO:0000313" key="6">
    <source>
        <dbReference type="Proteomes" id="UP000501600"/>
    </source>
</evidence>
<dbReference type="Gene3D" id="2.170.150.70">
    <property type="match status" value="1"/>
</dbReference>
<evidence type="ECO:0000259" key="4">
    <source>
        <dbReference type="PROSITE" id="PS51891"/>
    </source>
</evidence>
<dbReference type="KEGG" id="phao:HF685_03490"/>